<dbReference type="InterPro" id="IPR000600">
    <property type="entry name" value="ROK"/>
</dbReference>
<dbReference type="EMBL" id="JAAFAN010000004">
    <property type="protein sequence ID" value="NDO88234.1"/>
    <property type="molecule type" value="Genomic_DNA"/>
</dbReference>
<protein>
    <submittedName>
        <fullName evidence="2">ROK family transcriptional regulator</fullName>
    </submittedName>
</protein>
<comment type="caution">
    <text evidence="2">The sequence shown here is derived from an EMBL/GenBank/DDBJ whole genome shotgun (WGS) entry which is preliminary data.</text>
</comment>
<evidence type="ECO:0000256" key="1">
    <source>
        <dbReference type="ARBA" id="ARBA00006479"/>
    </source>
</evidence>
<dbReference type="RefSeq" id="WP_024840065.1">
    <property type="nucleotide sequence ID" value="NZ_JAAFAN010000004.1"/>
</dbReference>
<dbReference type="PANTHER" id="PTHR18964:SF149">
    <property type="entry name" value="BIFUNCTIONAL UDP-N-ACETYLGLUCOSAMINE 2-EPIMERASE_N-ACETYLMANNOSAMINE KINASE"/>
    <property type="match status" value="1"/>
</dbReference>
<sequence length="409" mass="42171">MSQPVAVQTLVRRTHEDRVLAALRAHGPLSRSELSEAVSLSRATLHDIVGDLLRRGALTTVAPAGAGPRGRGRPATRLALDPSAGQALGVDFGHSRVCVAAANAAHEIVFSREVAYAPSTPWARRVEIALDLVDRTTAETGTTFGALQGVGVGLPGPVSSGVPDVGWQVREGLTLTAGGGARTTLVERTLADRFGTPVHVDNNTRMAALAEAIWGAGADHDGLLYARVSEGIGGGLVLQGRLLTGSSGLAGEVGHVTVAREGLECRCGKRGCLETLASVPAVVRAVAGLRPQVRSFDDVVALLDAGDAETLEVVSRAGTYVGRVLAAACTTADPAVVVVAGEITRAGDHVLRPLARAFRDEVLERHERRPDPRPTALGSDAGALGAIAAVFNRSPLLTGYPLLAGGTTS</sequence>
<dbReference type="PANTHER" id="PTHR18964">
    <property type="entry name" value="ROK (REPRESSOR, ORF, KINASE) FAMILY"/>
    <property type="match status" value="1"/>
</dbReference>
<dbReference type="InterPro" id="IPR049874">
    <property type="entry name" value="ROK_cs"/>
</dbReference>
<dbReference type="InterPro" id="IPR036388">
    <property type="entry name" value="WH-like_DNA-bd_sf"/>
</dbReference>
<dbReference type="Proteomes" id="UP000471672">
    <property type="component" value="Unassembled WGS sequence"/>
</dbReference>
<comment type="similarity">
    <text evidence="1">Belongs to the ROK (NagC/XylR) family.</text>
</comment>
<keyword evidence="3" id="KW-1185">Reference proteome</keyword>
<dbReference type="Gene3D" id="3.30.420.40">
    <property type="match status" value="2"/>
</dbReference>
<dbReference type="InterPro" id="IPR036390">
    <property type="entry name" value="WH_DNA-bd_sf"/>
</dbReference>
<dbReference type="InterPro" id="IPR043129">
    <property type="entry name" value="ATPase_NBD"/>
</dbReference>
<accession>A0ABX0BBA2</accession>
<reference evidence="2 3" key="1">
    <citation type="journal article" date="2021" name="Arch. Microbiol.">
        <title>Cellulosimicrobium fucosivorans sp. nov., isolated from San Elijo Lagoon, contains a fucose metabolic pathway linked to carotenoid production.</title>
        <authorList>
            <person name="Aviles F.A."/>
            <person name="Kyndt J.A."/>
        </authorList>
    </citation>
    <scope>NUCLEOTIDE SEQUENCE [LARGE SCALE GENOMIC DNA]</scope>
    <source>
        <strain evidence="2 3">SE3</strain>
    </source>
</reference>
<organism evidence="2 3">
    <name type="scientific">Cellulosimicrobium composti</name>
    <dbReference type="NCBI Taxonomy" id="2672572"/>
    <lineage>
        <taxon>Bacteria</taxon>
        <taxon>Bacillati</taxon>
        <taxon>Actinomycetota</taxon>
        <taxon>Actinomycetes</taxon>
        <taxon>Micrococcales</taxon>
        <taxon>Promicromonosporaceae</taxon>
        <taxon>Cellulosimicrobium</taxon>
    </lineage>
</organism>
<dbReference type="Gene3D" id="1.10.10.10">
    <property type="entry name" value="Winged helix-like DNA-binding domain superfamily/Winged helix DNA-binding domain"/>
    <property type="match status" value="1"/>
</dbReference>
<dbReference type="GeneID" id="32509042"/>
<evidence type="ECO:0000313" key="2">
    <source>
        <dbReference type="EMBL" id="NDO88234.1"/>
    </source>
</evidence>
<proteinExistence type="inferred from homology"/>
<dbReference type="SUPFAM" id="SSF53067">
    <property type="entry name" value="Actin-like ATPase domain"/>
    <property type="match status" value="1"/>
</dbReference>
<evidence type="ECO:0000313" key="3">
    <source>
        <dbReference type="Proteomes" id="UP000471672"/>
    </source>
</evidence>
<dbReference type="Pfam" id="PF13412">
    <property type="entry name" value="HTH_24"/>
    <property type="match status" value="1"/>
</dbReference>
<dbReference type="PROSITE" id="PS01125">
    <property type="entry name" value="ROK"/>
    <property type="match status" value="1"/>
</dbReference>
<dbReference type="SUPFAM" id="SSF46785">
    <property type="entry name" value="Winged helix' DNA-binding domain"/>
    <property type="match status" value="1"/>
</dbReference>
<gene>
    <name evidence="2" type="ORF">GYH36_01905</name>
</gene>
<name>A0ABX0BBA2_9MICO</name>
<dbReference type="Pfam" id="PF00480">
    <property type="entry name" value="ROK"/>
    <property type="match status" value="1"/>
</dbReference>